<feature type="transmembrane region" description="Helical" evidence="1">
    <location>
        <begin position="212"/>
        <end position="231"/>
    </location>
</feature>
<keyword evidence="1" id="KW-0812">Transmembrane</keyword>
<sequence>MNIAPSAFYNEQQKHLNLWWQGTLVVSVFLALNILLYLLDGRMLADDALWIKPIKFEISLIIHFTTLAVLAALLSPGRRNSLIWKGMTYAVVAAGVFEVMYIFLQAARGRESHYNNSTVIESVMYGLMGLGAVVLVAGSFYLGYLLYREYRSERSNVLLLSASLGLIIGSVLTLIIASYLSSATTGYTVPADEDVLRLPLFSWYLNGEDLRIPHFFATHMMQLFPLYGLWLSRQNVSMADCKVRLFWSAGIYSLIVVLLFVIVLF</sequence>
<organism evidence="2">
    <name type="scientific">uncultured Thiotrichaceae bacterium</name>
    <dbReference type="NCBI Taxonomy" id="298394"/>
    <lineage>
        <taxon>Bacteria</taxon>
        <taxon>Pseudomonadati</taxon>
        <taxon>Pseudomonadota</taxon>
        <taxon>Gammaproteobacteria</taxon>
        <taxon>Thiotrichales</taxon>
        <taxon>Thiotrichaceae</taxon>
        <taxon>environmental samples</taxon>
    </lineage>
</organism>
<keyword evidence="1" id="KW-1133">Transmembrane helix</keyword>
<feature type="transmembrane region" description="Helical" evidence="1">
    <location>
        <begin position="124"/>
        <end position="145"/>
    </location>
</feature>
<dbReference type="AlphaFoldDB" id="A0A6S6TCP2"/>
<reference evidence="2" key="1">
    <citation type="submission" date="2020-01" db="EMBL/GenBank/DDBJ databases">
        <authorList>
            <person name="Meier V. D."/>
            <person name="Meier V D."/>
        </authorList>
    </citation>
    <scope>NUCLEOTIDE SEQUENCE</scope>
    <source>
        <strain evidence="2">HLG_WM_MAG_09</strain>
    </source>
</reference>
<feature type="transmembrane region" description="Helical" evidence="1">
    <location>
        <begin position="86"/>
        <end position="104"/>
    </location>
</feature>
<protein>
    <submittedName>
        <fullName evidence="2">Uncharacterized protein</fullName>
    </submittedName>
</protein>
<proteinExistence type="predicted"/>
<evidence type="ECO:0000256" key="1">
    <source>
        <dbReference type="SAM" id="Phobius"/>
    </source>
</evidence>
<feature type="transmembrane region" description="Helical" evidence="1">
    <location>
        <begin position="157"/>
        <end position="180"/>
    </location>
</feature>
<dbReference type="EMBL" id="CACVAT010000201">
    <property type="protein sequence ID" value="CAA6813101.1"/>
    <property type="molecule type" value="Genomic_DNA"/>
</dbReference>
<gene>
    <name evidence="2" type="ORF">HELGO_WM34762</name>
</gene>
<feature type="transmembrane region" description="Helical" evidence="1">
    <location>
        <begin position="58"/>
        <end position="74"/>
    </location>
</feature>
<evidence type="ECO:0000313" key="2">
    <source>
        <dbReference type="EMBL" id="CAA6813101.1"/>
    </source>
</evidence>
<feature type="transmembrane region" description="Helical" evidence="1">
    <location>
        <begin position="243"/>
        <end position="264"/>
    </location>
</feature>
<name>A0A6S6TCP2_9GAMM</name>
<keyword evidence="1" id="KW-0472">Membrane</keyword>
<feature type="transmembrane region" description="Helical" evidence="1">
    <location>
        <begin position="18"/>
        <end position="38"/>
    </location>
</feature>
<accession>A0A6S6TCP2</accession>